<reference evidence="1" key="1">
    <citation type="journal article" date="2023" name="G3 (Bethesda)">
        <title>A reference genome for the long-term kleptoplast-retaining sea slug Elysia crispata morphotype clarki.</title>
        <authorList>
            <person name="Eastman K.E."/>
            <person name="Pendleton A.L."/>
            <person name="Shaikh M.A."/>
            <person name="Suttiyut T."/>
            <person name="Ogas R."/>
            <person name="Tomko P."/>
            <person name="Gavelis G."/>
            <person name="Widhalm J.R."/>
            <person name="Wisecaver J.H."/>
        </authorList>
    </citation>
    <scope>NUCLEOTIDE SEQUENCE</scope>
    <source>
        <strain evidence="1">ECLA1</strain>
    </source>
</reference>
<organism evidence="1 2">
    <name type="scientific">Elysia crispata</name>
    <name type="common">lettuce slug</name>
    <dbReference type="NCBI Taxonomy" id="231223"/>
    <lineage>
        <taxon>Eukaryota</taxon>
        <taxon>Metazoa</taxon>
        <taxon>Spiralia</taxon>
        <taxon>Lophotrochozoa</taxon>
        <taxon>Mollusca</taxon>
        <taxon>Gastropoda</taxon>
        <taxon>Heterobranchia</taxon>
        <taxon>Euthyneura</taxon>
        <taxon>Panpulmonata</taxon>
        <taxon>Sacoglossa</taxon>
        <taxon>Placobranchoidea</taxon>
        <taxon>Plakobranchidae</taxon>
        <taxon>Elysia</taxon>
    </lineage>
</organism>
<dbReference type="EMBL" id="JAWDGP010001479">
    <property type="protein sequence ID" value="KAK3791243.1"/>
    <property type="molecule type" value="Genomic_DNA"/>
</dbReference>
<evidence type="ECO:0000313" key="1">
    <source>
        <dbReference type="EMBL" id="KAK3791243.1"/>
    </source>
</evidence>
<name>A0AAE1AP15_9GAST</name>
<keyword evidence="2" id="KW-1185">Reference proteome</keyword>
<sequence>MGRLRRSPGQHPVRLREGKSLDKRVRTATGDANLPMYQQILYVPITTDSNWRYQPAHVSTNLIRTRYNRQQLEVPTCPCINKSYTCSLQQTATGGANLPMYQQISYVLITTDSNWRCQPAHVSTNLIRAHYNRQQLEVPTCPCINKSYTCSLQQAATGGANLPMYQQILYVLITTGSNWRCQPAHVSTNLIRAHYNRQQLEVPTCPCINKPYTCSSQQTATGGANLPMYQQILYVLITTDSNWRCQPAHVSTNLIRAHYNRQQLEVPTCPCINKSYTCSLQQTATGGANLPMYQQILYVLITTGSNWRCQPAHVSTNLIRAHYNRQQLEVPTCPCINKSYTCSLQQTATGGANLPMYQQILYVLITTDSNWRCQPAHVSTNFIRAHYNIQQLEVPTCPCINKFYTCSLQQTATGGANLPMYQQILYVLITTDSHWRCQLAHVSTNLIRAHYNRQQLEVPTCPCINKSYTCSLQQTATGGANLPMYQQILYVLITTDSNWRCQPAHVSTNLIRAHYNRQQLEVPTCPCINKSYTCSLQQTATGGANLPMYQQILYVLITTYSNWKCQPAHVSTNLIRAHYNRQPLEVPTCPCINKSYTCSLQQTATGGANLPMYQQILYVLITTGSYWRCQPAHVSTNLIRAHYNRQPPH</sequence>
<evidence type="ECO:0000313" key="2">
    <source>
        <dbReference type="Proteomes" id="UP001283361"/>
    </source>
</evidence>
<accession>A0AAE1AP15</accession>
<dbReference type="Proteomes" id="UP001283361">
    <property type="component" value="Unassembled WGS sequence"/>
</dbReference>
<comment type="caution">
    <text evidence="1">The sequence shown here is derived from an EMBL/GenBank/DDBJ whole genome shotgun (WGS) entry which is preliminary data.</text>
</comment>
<proteinExistence type="predicted"/>
<gene>
    <name evidence="1" type="ORF">RRG08_066924</name>
</gene>
<protein>
    <submittedName>
        <fullName evidence="1">Uncharacterized protein</fullName>
    </submittedName>
</protein>
<dbReference type="AlphaFoldDB" id="A0AAE1AP15"/>